<feature type="region of interest" description="Disordered" evidence="1">
    <location>
        <begin position="80"/>
        <end position="103"/>
    </location>
</feature>
<evidence type="ECO:0000256" key="1">
    <source>
        <dbReference type="SAM" id="MobiDB-lite"/>
    </source>
</evidence>
<proteinExistence type="predicted"/>
<evidence type="ECO:0000313" key="2">
    <source>
        <dbReference type="EMBL" id="KAK7172537.1"/>
    </source>
</evidence>
<accession>A0AAN9HE82</accession>
<comment type="caution">
    <text evidence="2">The sequence shown here is derived from an EMBL/GenBank/DDBJ whole genome shotgun (WGS) entry which is preliminary data.</text>
</comment>
<gene>
    <name evidence="2" type="ORF">R3I93_002603</name>
</gene>
<name>A0AAN9HE82_9TELE</name>
<dbReference type="AlphaFoldDB" id="A0AAN9HE82"/>
<keyword evidence="3" id="KW-1185">Reference proteome</keyword>
<organism evidence="2 3">
    <name type="scientific">Phoxinus phoxinus</name>
    <name type="common">Eurasian minnow</name>
    <dbReference type="NCBI Taxonomy" id="58324"/>
    <lineage>
        <taxon>Eukaryota</taxon>
        <taxon>Metazoa</taxon>
        <taxon>Chordata</taxon>
        <taxon>Craniata</taxon>
        <taxon>Vertebrata</taxon>
        <taxon>Euteleostomi</taxon>
        <taxon>Actinopterygii</taxon>
        <taxon>Neopterygii</taxon>
        <taxon>Teleostei</taxon>
        <taxon>Ostariophysi</taxon>
        <taxon>Cypriniformes</taxon>
        <taxon>Leuciscidae</taxon>
        <taxon>Phoxininae</taxon>
        <taxon>Phoxinus</taxon>
    </lineage>
</organism>
<reference evidence="2 3" key="1">
    <citation type="submission" date="2024-02" db="EMBL/GenBank/DDBJ databases">
        <title>Chromosome-level genome assembly of the Eurasian Minnow (Phoxinus phoxinus).</title>
        <authorList>
            <person name="Oriowo T.O."/>
            <person name="Martin S."/>
            <person name="Stange M."/>
            <person name="Chrysostomakis Y."/>
            <person name="Brown T."/>
            <person name="Winkler S."/>
            <person name="Kukowka S."/>
            <person name="Myers E.W."/>
            <person name="Bohne A."/>
        </authorList>
    </citation>
    <scope>NUCLEOTIDE SEQUENCE [LARGE SCALE GENOMIC DNA]</scope>
    <source>
        <strain evidence="2">ZFMK-TIS-60720</strain>
        <tissue evidence="2">Whole Organism</tissue>
    </source>
</reference>
<evidence type="ECO:0000313" key="3">
    <source>
        <dbReference type="Proteomes" id="UP001364617"/>
    </source>
</evidence>
<sequence>MTTPPPCSGEWIPEKPVTEEMENMCIRVAKQAGVHFDVFIPKTYRVQILCGATNFLVKVKVGVDDKCLHVMLCRVMASDKVPEGSEPTETEEWDPSVTGVQYPKALSDPLIPFEVKH</sequence>
<dbReference type="Proteomes" id="UP001364617">
    <property type="component" value="Unassembled WGS sequence"/>
</dbReference>
<protein>
    <submittedName>
        <fullName evidence="2">Uncharacterized protein</fullName>
    </submittedName>
</protein>
<dbReference type="Gene3D" id="3.10.450.10">
    <property type="match status" value="1"/>
</dbReference>
<dbReference type="EMBL" id="JAYKXH010000003">
    <property type="protein sequence ID" value="KAK7172537.1"/>
    <property type="molecule type" value="Genomic_DNA"/>
</dbReference>